<dbReference type="Proteomes" id="UP001500221">
    <property type="component" value="Unassembled WGS sequence"/>
</dbReference>
<dbReference type="EMBL" id="BAABKG010000001">
    <property type="protein sequence ID" value="GAA5143334.1"/>
    <property type="molecule type" value="Genomic_DNA"/>
</dbReference>
<evidence type="ECO:0000313" key="2">
    <source>
        <dbReference type="Proteomes" id="UP001500221"/>
    </source>
</evidence>
<dbReference type="Pfam" id="PF25788">
    <property type="entry name" value="Ig_Rha78A_N"/>
    <property type="match status" value="1"/>
</dbReference>
<organism evidence="1 2">
    <name type="scientific">Nocardioides marinquilinus</name>
    <dbReference type="NCBI Taxonomy" id="1210400"/>
    <lineage>
        <taxon>Bacteria</taxon>
        <taxon>Bacillati</taxon>
        <taxon>Actinomycetota</taxon>
        <taxon>Actinomycetes</taxon>
        <taxon>Propionibacteriales</taxon>
        <taxon>Nocardioidaceae</taxon>
        <taxon>Nocardioides</taxon>
    </lineage>
</organism>
<evidence type="ECO:0000313" key="1">
    <source>
        <dbReference type="EMBL" id="GAA5143334.1"/>
    </source>
</evidence>
<keyword evidence="2" id="KW-1185">Reference proteome</keyword>
<accession>A0ABP9PGS4</accession>
<comment type="caution">
    <text evidence="1">The sequence shown here is derived from an EMBL/GenBank/DDBJ whole genome shotgun (WGS) entry which is preliminary data.</text>
</comment>
<sequence length="583" mass="61673">MTLLAPTAVSVQQSKPNQAYGVAAQIPVSQAAHMLARAGLPISIDEDAVIPTAFLTLTQVADVSGSVTVNLRRAAEQWGNRATWNSTPAVSAATNALTKSNPKAGAKWVWDVTADVQAWAAGGLTNYGWRLNATALIKFKGSSAATGAPVLDVDVLEPGEAPEDLYPDGGAISVAKPTLSFLVPEDTVAVQVQLDANAASPYDFDSGEIPSEAGQVVLADTAFGGLANNAVTSWRARTRGGTGLTAWSQWATFTRVTKPTVTITSPGTTSDDESPTVLWSVTGGTQEAFRVLVTRGDGTVVADSGRVTSASKAWQAPRDILRNEGQTVTIEVRVWDAVDRLVTPGDPAYASATKDVTLSTTAGVNPPATVAATSDGIRPRVTVTATAEQAPDGWVVERNGQRVFRNNAATLNFTWTDWDVTPNHPVTYRVRRVVNGQVSAGGPSSTVTPRITGIWLVDPDDDDGALILGIDEGTRTAAELAVVHQPIGGPPIRRVAYRPPASGTVTGDLVDYDGVKSADASTAWLYRVKSSDPDRLLRLFLGDEVLLVNVGDITISPAPRSGVERYNRVSFSWWQVDDVPWKA</sequence>
<dbReference type="InterPro" id="IPR013783">
    <property type="entry name" value="Ig-like_fold"/>
</dbReference>
<dbReference type="RefSeq" id="WP_345454869.1">
    <property type="nucleotide sequence ID" value="NZ_BAABKG010000001.1"/>
</dbReference>
<dbReference type="Gene3D" id="2.60.40.10">
    <property type="entry name" value="Immunoglobulins"/>
    <property type="match status" value="1"/>
</dbReference>
<dbReference type="NCBIfam" id="NF033679">
    <property type="entry name" value="DNRLRE_dom"/>
    <property type="match status" value="1"/>
</dbReference>
<proteinExistence type="predicted"/>
<name>A0ABP9PGS4_9ACTN</name>
<reference evidence="2" key="1">
    <citation type="journal article" date="2019" name="Int. J. Syst. Evol. Microbiol.">
        <title>The Global Catalogue of Microorganisms (GCM) 10K type strain sequencing project: providing services to taxonomists for standard genome sequencing and annotation.</title>
        <authorList>
            <consortium name="The Broad Institute Genomics Platform"/>
            <consortium name="The Broad Institute Genome Sequencing Center for Infectious Disease"/>
            <person name="Wu L."/>
            <person name="Ma J."/>
        </authorList>
    </citation>
    <scope>NUCLEOTIDE SEQUENCE [LARGE SCALE GENOMIC DNA]</scope>
    <source>
        <strain evidence="2">JCM 18459</strain>
    </source>
</reference>
<gene>
    <name evidence="1" type="ORF">GCM10023340_08560</name>
</gene>
<evidence type="ECO:0008006" key="3">
    <source>
        <dbReference type="Google" id="ProtNLM"/>
    </source>
</evidence>
<protein>
    <recommendedName>
        <fullName evidence="3">DNRLRE domain-containing protein</fullName>
    </recommendedName>
</protein>